<dbReference type="Proteomes" id="UP000515811">
    <property type="component" value="Chromosome"/>
</dbReference>
<sequence length="468" mass="51808">MSIQPPLGGSARFRAVIDCFIQDRMQAKLDKLKPDDPEYDEVRASFARDIWLASAAKRVEQIQAVTHSLKPIHPDARGTNLYVEPSKLPALEELGSHALGEVFDIDVVGNAAALDVYKLLKLRSDGRSLLTALLANDSEALSALHDNPQTAAAWRDALVSLTQSQSGAASSHPLAKQLYWLTGEDPCDDASYELLAPLFATSLAHAIFKEIHEDRFGETNKAARLARREGKAHEGVFHDYPGLAVQKMGGTKPQNISQLNSDRSGVNYLLSCLPPMWDAPGGQLPVRSESVFEKLFAARPEVKSHVRKLRTFLESDPAPNQATRDRRDTLLDGLLDELVAMAGELQECPAGWTRDNDRFATLAMDEKLWLDPLRSQLPEESDFARQWMWMDWPEAVGKRFARWLNAQLGHKLPVGDVEALQWKKELLTDEDGFVQQLRELRATLQATSLAVAQTTSVGDSLSEQGGAT</sequence>
<accession>A0A7G9RMU3</accession>
<dbReference type="EMBL" id="CP060714">
    <property type="protein sequence ID" value="QNN56918.1"/>
    <property type="molecule type" value="Genomic_DNA"/>
</dbReference>
<evidence type="ECO:0000313" key="1">
    <source>
        <dbReference type="EMBL" id="QNN56918.1"/>
    </source>
</evidence>
<organism evidence="1 2">
    <name type="scientific">Diaphorobacter ruginosibacter</name>
    <dbReference type="NCBI Taxonomy" id="1715720"/>
    <lineage>
        <taxon>Bacteria</taxon>
        <taxon>Pseudomonadati</taxon>
        <taxon>Pseudomonadota</taxon>
        <taxon>Betaproteobacteria</taxon>
        <taxon>Burkholderiales</taxon>
        <taxon>Comamonadaceae</taxon>
        <taxon>Diaphorobacter</taxon>
    </lineage>
</organism>
<reference evidence="1 2" key="1">
    <citation type="submission" date="2020-08" db="EMBL/GenBank/DDBJ databases">
        <title>Genome sequence of Diaphorobacter ruginosibacter DSM 27467T.</title>
        <authorList>
            <person name="Hyun D.-W."/>
            <person name="Bae J.-W."/>
        </authorList>
    </citation>
    <scope>NUCLEOTIDE SEQUENCE [LARGE SCALE GENOMIC DNA]</scope>
    <source>
        <strain evidence="1 2">DSM 27467</strain>
    </source>
</reference>
<evidence type="ECO:0000313" key="2">
    <source>
        <dbReference type="Proteomes" id="UP000515811"/>
    </source>
</evidence>
<gene>
    <name evidence="1" type="primary">csy1</name>
    <name evidence="1" type="ORF">H9K76_20880</name>
</gene>
<dbReference type="Pfam" id="PF09611">
    <property type="entry name" value="Cas_Csy1"/>
    <property type="match status" value="1"/>
</dbReference>
<proteinExistence type="predicted"/>
<dbReference type="CDD" id="cd09735">
    <property type="entry name" value="Csy1_I-F"/>
    <property type="match status" value="1"/>
</dbReference>
<dbReference type="InterPro" id="IPR013397">
    <property type="entry name" value="CRISPR-assoc_prot_Csy1"/>
</dbReference>
<name>A0A7G9RMU3_9BURK</name>
<dbReference type="NCBIfam" id="TIGR02564">
    <property type="entry name" value="cas_Csy1"/>
    <property type="match status" value="1"/>
</dbReference>
<dbReference type="AlphaFoldDB" id="A0A7G9RMU3"/>
<protein>
    <submittedName>
        <fullName evidence="1">Type I-F CRISPR-associated protein Csy1</fullName>
    </submittedName>
</protein>
<dbReference type="KEGG" id="drg:H9K76_20880"/>
<keyword evidence="2" id="KW-1185">Reference proteome</keyword>